<protein>
    <submittedName>
        <fullName evidence="2">Uncharacterized protein</fullName>
    </submittedName>
</protein>
<organism evidence="2 3">
    <name type="scientific">Forsythia ovata</name>
    <dbReference type="NCBI Taxonomy" id="205694"/>
    <lineage>
        <taxon>Eukaryota</taxon>
        <taxon>Viridiplantae</taxon>
        <taxon>Streptophyta</taxon>
        <taxon>Embryophyta</taxon>
        <taxon>Tracheophyta</taxon>
        <taxon>Spermatophyta</taxon>
        <taxon>Magnoliopsida</taxon>
        <taxon>eudicotyledons</taxon>
        <taxon>Gunneridae</taxon>
        <taxon>Pentapetalae</taxon>
        <taxon>asterids</taxon>
        <taxon>lamiids</taxon>
        <taxon>Lamiales</taxon>
        <taxon>Oleaceae</taxon>
        <taxon>Forsythieae</taxon>
        <taxon>Forsythia</taxon>
    </lineage>
</organism>
<keyword evidence="3" id="KW-1185">Reference proteome</keyword>
<accession>A0ABD1WEW4</accession>
<evidence type="ECO:0000313" key="2">
    <source>
        <dbReference type="EMBL" id="KAL2548219.1"/>
    </source>
</evidence>
<evidence type="ECO:0000313" key="3">
    <source>
        <dbReference type="Proteomes" id="UP001604277"/>
    </source>
</evidence>
<comment type="caution">
    <text evidence="2">The sequence shown here is derived from an EMBL/GenBank/DDBJ whole genome shotgun (WGS) entry which is preliminary data.</text>
</comment>
<feature type="region of interest" description="Disordered" evidence="1">
    <location>
        <begin position="1"/>
        <end position="22"/>
    </location>
</feature>
<dbReference type="Proteomes" id="UP001604277">
    <property type="component" value="Unassembled WGS sequence"/>
</dbReference>
<proteinExistence type="predicted"/>
<dbReference type="AlphaFoldDB" id="A0ABD1WEW4"/>
<reference evidence="3" key="1">
    <citation type="submission" date="2024-07" db="EMBL/GenBank/DDBJ databases">
        <title>Two chromosome-level genome assemblies of Korean endemic species Abeliophyllum distichum and Forsythia ovata (Oleaceae).</title>
        <authorList>
            <person name="Jang H."/>
        </authorList>
    </citation>
    <scope>NUCLEOTIDE SEQUENCE [LARGE SCALE GENOMIC DNA]</scope>
</reference>
<gene>
    <name evidence="2" type="ORF">Fot_09749</name>
</gene>
<sequence length="135" mass="15372">MKLKTTENAISSLESKASDQSTQMRALQYKLENFKGSDEWKELYEESKQARGKELLLLIQDEYPNMSFNFLFEGNRDEATKDNSPRPLQTSEGVIIVTVETTPPTPLNSTPDPSIFLEPYRFVKKFVIAFGSSLL</sequence>
<name>A0ABD1WEW4_9LAMI</name>
<dbReference type="EMBL" id="JBFOLJ010000003">
    <property type="protein sequence ID" value="KAL2548219.1"/>
    <property type="molecule type" value="Genomic_DNA"/>
</dbReference>
<evidence type="ECO:0000256" key="1">
    <source>
        <dbReference type="SAM" id="MobiDB-lite"/>
    </source>
</evidence>